<evidence type="ECO:0000313" key="1">
    <source>
        <dbReference type="EMBL" id="RKP17394.1"/>
    </source>
</evidence>
<dbReference type="AlphaFoldDB" id="A0A4P9YE05"/>
<sequence>MENKGQLLSWLKEESCPNDSIVTFIQTSSWSGLTKLSKEYWEKRFDDWGTFVFNELHITASIVVDDLTDRDRFRSFAADAFIRDGIMFGKEFFPYPLYNYEIKTLYVRQCYIDVFELLTGSIERGEIKFGISGTPGVGKSMFFLYIWFRVLKGESSFKPKRIITWKNNRSEREKALLNANQVIGSGDWLNVVPSVGLGLCMDSRSFRVMLKRRMGLNVYAAHSKCLECKRGENDVLGDHASICQGIMLFVISCFSWLQQAKLAPRKEVPGLLSEDGSKPADIMIPFIQGVPNQCIDVTVVSPFVESVIKKFAVEGGAAAKNACLLKRRKYEDRCRNQGLTFCTLCLETTGGMDEASCDLLTKLVQSLCHSQDHAIDSAIFHWRSRISFAVMKLTASMILRRL</sequence>
<name>A0A4P9YE05_ROZAC</name>
<gene>
    <name evidence="1" type="ORF">ROZALSC1DRAFT_24249</name>
</gene>
<proteinExistence type="predicted"/>
<evidence type="ECO:0000313" key="2">
    <source>
        <dbReference type="Proteomes" id="UP000281549"/>
    </source>
</evidence>
<accession>A0A4P9YE05</accession>
<dbReference type="EMBL" id="ML005862">
    <property type="protein sequence ID" value="RKP17394.1"/>
    <property type="molecule type" value="Genomic_DNA"/>
</dbReference>
<organism evidence="1 2">
    <name type="scientific">Rozella allomycis (strain CSF55)</name>
    <dbReference type="NCBI Taxonomy" id="988480"/>
    <lineage>
        <taxon>Eukaryota</taxon>
        <taxon>Fungi</taxon>
        <taxon>Fungi incertae sedis</taxon>
        <taxon>Cryptomycota</taxon>
        <taxon>Cryptomycota incertae sedis</taxon>
        <taxon>Rozella</taxon>
    </lineage>
</organism>
<protein>
    <submittedName>
        <fullName evidence="1">Uncharacterized protein</fullName>
    </submittedName>
</protein>
<dbReference type="PANTHER" id="PTHR48462">
    <property type="entry name" value="PROTEIN, PUTATIVE-RELATED"/>
    <property type="match status" value="1"/>
</dbReference>
<dbReference type="PANTHER" id="PTHR48462:SF1">
    <property type="entry name" value="PROTEIN, PUTATIVE-RELATED"/>
    <property type="match status" value="1"/>
</dbReference>
<dbReference type="Proteomes" id="UP000281549">
    <property type="component" value="Unassembled WGS sequence"/>
</dbReference>
<reference evidence="2" key="1">
    <citation type="journal article" date="2018" name="Nat. Microbiol.">
        <title>Leveraging single-cell genomics to expand the fungal tree of life.</title>
        <authorList>
            <person name="Ahrendt S.R."/>
            <person name="Quandt C.A."/>
            <person name="Ciobanu D."/>
            <person name="Clum A."/>
            <person name="Salamov A."/>
            <person name="Andreopoulos B."/>
            <person name="Cheng J.F."/>
            <person name="Woyke T."/>
            <person name="Pelin A."/>
            <person name="Henrissat B."/>
            <person name="Reynolds N.K."/>
            <person name="Benny G.L."/>
            <person name="Smith M.E."/>
            <person name="James T.Y."/>
            <person name="Grigoriev I.V."/>
        </authorList>
    </citation>
    <scope>NUCLEOTIDE SEQUENCE [LARGE SCALE GENOMIC DNA]</scope>
    <source>
        <strain evidence="2">CSF55</strain>
    </source>
</reference>